<dbReference type="SUPFAM" id="SSF64602">
    <property type="entry name" value="F1 ATPase inhibitor, IF1, C-terminal domain"/>
    <property type="match status" value="1"/>
</dbReference>
<dbReference type="GO" id="GO:0042030">
    <property type="term" value="F:ATPase inhibitor activity"/>
    <property type="evidence" value="ECO:0007669"/>
    <property type="project" value="InterPro"/>
</dbReference>
<dbReference type="PANTHER" id="PTHR48417:SF1">
    <property type="entry name" value="ATP SYNTHASE F1 SUBUNIT EPSILON"/>
    <property type="match status" value="1"/>
</dbReference>
<sequence length="112" mass="12460">MALRVTPAAFARVSTKVMQLGELGAGMGKSGGGGGSIRDAGGAFGKLEAAREGEYFHKLQIRQIDDMRKQIRKELQFSEAEITKQRQNLQRTRERLAELDKLAREASERIIE</sequence>
<name>A0AAF3FDP3_9BILA</name>
<organism evidence="8 9">
    <name type="scientific">Mesorhabditis belari</name>
    <dbReference type="NCBI Taxonomy" id="2138241"/>
    <lineage>
        <taxon>Eukaryota</taxon>
        <taxon>Metazoa</taxon>
        <taxon>Ecdysozoa</taxon>
        <taxon>Nematoda</taxon>
        <taxon>Chromadorea</taxon>
        <taxon>Rhabditida</taxon>
        <taxon>Rhabditina</taxon>
        <taxon>Rhabditomorpha</taxon>
        <taxon>Rhabditoidea</taxon>
        <taxon>Rhabditidae</taxon>
        <taxon>Mesorhabditinae</taxon>
        <taxon>Mesorhabditis</taxon>
    </lineage>
</organism>
<keyword evidence="3" id="KW-0809">Transit peptide</keyword>
<comment type="subcellular location">
    <subcellularLocation>
        <location evidence="1 6">Mitochondrion</location>
    </subcellularLocation>
</comment>
<protein>
    <recommendedName>
        <fullName evidence="6">ATPase inhibitor, mitochondrial</fullName>
    </recommendedName>
</protein>
<dbReference type="Gene3D" id="1.20.5.500">
    <property type="entry name" value="Single helix bin"/>
    <property type="match status" value="1"/>
</dbReference>
<dbReference type="FunFam" id="1.20.5.500:FF:000007">
    <property type="entry name" value="ATPase inhibitor, putative"/>
    <property type="match status" value="1"/>
</dbReference>
<keyword evidence="8" id="KW-1185">Reference proteome</keyword>
<proteinExistence type="inferred from homology"/>
<keyword evidence="4 7" id="KW-0175">Coiled coil</keyword>
<comment type="similarity">
    <text evidence="2 6">Belongs to the ATPase inhibitor family.</text>
</comment>
<dbReference type="Proteomes" id="UP000887575">
    <property type="component" value="Unassembled WGS sequence"/>
</dbReference>
<dbReference type="AlphaFoldDB" id="A0AAF3FDP3"/>
<reference evidence="9" key="1">
    <citation type="submission" date="2024-02" db="UniProtKB">
        <authorList>
            <consortium name="WormBaseParasite"/>
        </authorList>
    </citation>
    <scope>IDENTIFICATION</scope>
</reference>
<evidence type="ECO:0000256" key="6">
    <source>
        <dbReference type="RuleBase" id="RU368087"/>
    </source>
</evidence>
<evidence type="ECO:0000256" key="4">
    <source>
        <dbReference type="ARBA" id="ARBA00023054"/>
    </source>
</evidence>
<keyword evidence="5 6" id="KW-0496">Mitochondrion</keyword>
<dbReference type="WBParaSite" id="MBELARI_LOCUS4100">
    <property type="protein sequence ID" value="MBELARI_LOCUS4100"/>
    <property type="gene ID" value="MBELARI_LOCUS4100"/>
</dbReference>
<dbReference type="PANTHER" id="PTHR48417">
    <property type="entry name" value="ATP SYNTHASE F1 SUBUNIT EPSILON"/>
    <property type="match status" value="1"/>
</dbReference>
<evidence type="ECO:0000313" key="8">
    <source>
        <dbReference type="Proteomes" id="UP000887575"/>
    </source>
</evidence>
<evidence type="ECO:0000256" key="1">
    <source>
        <dbReference type="ARBA" id="ARBA00004173"/>
    </source>
</evidence>
<evidence type="ECO:0000256" key="7">
    <source>
        <dbReference type="SAM" id="Coils"/>
    </source>
</evidence>
<feature type="coiled-coil region" evidence="7">
    <location>
        <begin position="61"/>
        <end position="109"/>
    </location>
</feature>
<accession>A0AAF3FDP3</accession>
<evidence type="ECO:0000256" key="2">
    <source>
        <dbReference type="ARBA" id="ARBA00010901"/>
    </source>
</evidence>
<evidence type="ECO:0000256" key="3">
    <source>
        <dbReference type="ARBA" id="ARBA00022946"/>
    </source>
</evidence>
<evidence type="ECO:0000256" key="5">
    <source>
        <dbReference type="ARBA" id="ARBA00023128"/>
    </source>
</evidence>
<dbReference type="Pfam" id="PF04568">
    <property type="entry name" value="IATP"/>
    <property type="match status" value="1"/>
</dbReference>
<evidence type="ECO:0000313" key="9">
    <source>
        <dbReference type="WBParaSite" id="MBELARI_LOCUS4100"/>
    </source>
</evidence>
<dbReference type="GO" id="GO:0005739">
    <property type="term" value="C:mitochondrion"/>
    <property type="evidence" value="ECO:0007669"/>
    <property type="project" value="UniProtKB-SubCell"/>
</dbReference>
<comment type="function">
    <text evidence="6">Thought to be a regulatory component of the ATP-synthesizing complex in the mitochondria.</text>
</comment>
<dbReference type="InterPro" id="IPR007648">
    <property type="entry name" value="ATPase_inhibitor_mt"/>
</dbReference>